<dbReference type="GO" id="GO:0004674">
    <property type="term" value="F:protein serine/threonine kinase activity"/>
    <property type="evidence" value="ECO:0007669"/>
    <property type="project" value="UniProtKB-KW"/>
</dbReference>
<dbReference type="CDD" id="cd16936">
    <property type="entry name" value="HATPase_RsbW-like"/>
    <property type="match status" value="1"/>
</dbReference>
<gene>
    <name evidence="4" type="ORF">SSFG_07570</name>
</gene>
<accession>D5ZQ93</accession>
<keyword evidence="1" id="KW-0808">Transferase</keyword>
<feature type="region of interest" description="Disordered" evidence="2">
    <location>
        <begin position="136"/>
        <end position="157"/>
    </location>
</feature>
<feature type="domain" description="Histidine kinase/HSP90-like ATPase" evidence="3">
    <location>
        <begin position="66"/>
        <end position="184"/>
    </location>
</feature>
<dbReference type="Pfam" id="PF13581">
    <property type="entry name" value="HATPase_c_2"/>
    <property type="match status" value="1"/>
</dbReference>
<dbReference type="PANTHER" id="PTHR35526:SF3">
    <property type="entry name" value="ANTI-SIGMA-F FACTOR RSBW"/>
    <property type="match status" value="1"/>
</dbReference>
<dbReference type="SUPFAM" id="SSF55874">
    <property type="entry name" value="ATPase domain of HSP90 chaperone/DNA topoisomerase II/histidine kinase"/>
    <property type="match status" value="1"/>
</dbReference>
<evidence type="ECO:0000259" key="3">
    <source>
        <dbReference type="Pfam" id="PF13581"/>
    </source>
</evidence>
<evidence type="ECO:0000313" key="4">
    <source>
        <dbReference type="EMBL" id="EFE72335.2"/>
    </source>
</evidence>
<dbReference type="eggNOG" id="COG2172">
    <property type="taxonomic scope" value="Bacteria"/>
</dbReference>
<evidence type="ECO:0000313" key="5">
    <source>
        <dbReference type="Proteomes" id="UP000003824"/>
    </source>
</evidence>
<dbReference type="RefSeq" id="WP_004993831.1">
    <property type="nucleotide sequence ID" value="NZ_DS999641.1"/>
</dbReference>
<proteinExistence type="predicted"/>
<dbReference type="Gene3D" id="3.30.565.10">
    <property type="entry name" value="Histidine kinase-like ATPase, C-terminal domain"/>
    <property type="match status" value="1"/>
</dbReference>
<organism evidence="4 5">
    <name type="scientific">Streptomyces viridosporus (strain ATCC 14672 / DSM 40746 / JCM 4963 / KCTC 9882 / NRRL B-12104 / FH 1290)</name>
    <name type="common">Streptomyces ghanaensis</name>
    <dbReference type="NCBI Taxonomy" id="566461"/>
    <lineage>
        <taxon>Bacteria</taxon>
        <taxon>Bacillati</taxon>
        <taxon>Actinomycetota</taxon>
        <taxon>Actinomycetes</taxon>
        <taxon>Kitasatosporales</taxon>
        <taxon>Streptomycetaceae</taxon>
        <taxon>Streptomyces</taxon>
    </lineage>
</organism>
<evidence type="ECO:0000256" key="1">
    <source>
        <dbReference type="ARBA" id="ARBA00022527"/>
    </source>
</evidence>
<dbReference type="Proteomes" id="UP000003824">
    <property type="component" value="Unassembled WGS sequence"/>
</dbReference>
<dbReference type="PANTHER" id="PTHR35526">
    <property type="entry name" value="ANTI-SIGMA-F FACTOR RSBW-RELATED"/>
    <property type="match status" value="1"/>
</dbReference>
<protein>
    <submittedName>
        <fullName evidence="4">Predicted protein</fullName>
    </submittedName>
</protein>
<dbReference type="InterPro" id="IPR036890">
    <property type="entry name" value="HATPase_C_sf"/>
</dbReference>
<reference evidence="5" key="1">
    <citation type="submission" date="2008-12" db="EMBL/GenBank/DDBJ databases">
        <title>Annotation of Streptomyces ghanaensis ATCC 14672.</title>
        <authorList>
            <consortium name="The Broad Institute Genome Sequencing Platform"/>
            <consortium name="Broad Institute Microbial Sequencing Center"/>
            <person name="Fischbach M."/>
            <person name="Ward D."/>
            <person name="Young S."/>
            <person name="Kodira C.D."/>
            <person name="Zeng Q."/>
            <person name="Koehrsen M."/>
            <person name="Godfrey P."/>
            <person name="Alvarado L."/>
            <person name="Berlin A.M."/>
            <person name="Borenstein D."/>
            <person name="Chen Z."/>
            <person name="Engels R."/>
            <person name="Freedman E."/>
            <person name="Gellesch M."/>
            <person name="Goldberg J."/>
            <person name="Griggs A."/>
            <person name="Gujja S."/>
            <person name="Heiman D.I."/>
            <person name="Hepburn T.A."/>
            <person name="Howarth C."/>
            <person name="Jen D."/>
            <person name="Larson L."/>
            <person name="Lewis B."/>
            <person name="Mehta T."/>
            <person name="Park D."/>
            <person name="Pearson M."/>
            <person name="Roberts A."/>
            <person name="Saif S."/>
            <person name="Shea T.D."/>
            <person name="Shenoy N."/>
            <person name="Sisk P."/>
            <person name="Stolte C."/>
            <person name="Sykes S.N."/>
            <person name="Walk T."/>
            <person name="White J."/>
            <person name="Yandava C."/>
            <person name="Straight P."/>
            <person name="Clardy J."/>
            <person name="Hung D."/>
            <person name="Kolter R."/>
            <person name="Mekalanos J."/>
            <person name="Walker S."/>
            <person name="Walsh C.T."/>
            <person name="Wieland B.L.C."/>
            <person name="Ilzarbe M."/>
            <person name="Galagan J."/>
            <person name="Nusbaum C."/>
            <person name="Birren B."/>
        </authorList>
    </citation>
    <scope>NUCLEOTIDE SEQUENCE [LARGE SCALE GENOMIC DNA]</scope>
    <source>
        <strain evidence="5">ATCC 14672 / DSM 40746 / JCM 4963 / KCTC 9882 / NRRL B-12104 / FH 1290</strain>
    </source>
</reference>
<dbReference type="AlphaFoldDB" id="D5ZQ93"/>
<name>D5ZQ93_STRV1</name>
<dbReference type="InterPro" id="IPR003594">
    <property type="entry name" value="HATPase_dom"/>
</dbReference>
<keyword evidence="1" id="KW-0418">Kinase</keyword>
<dbReference type="EMBL" id="DS999641">
    <property type="protein sequence ID" value="EFE72335.2"/>
    <property type="molecule type" value="Genomic_DNA"/>
</dbReference>
<evidence type="ECO:0000256" key="2">
    <source>
        <dbReference type="SAM" id="MobiDB-lite"/>
    </source>
</evidence>
<keyword evidence="1" id="KW-0723">Serine/threonine-protein kinase</keyword>
<sequence length="192" mass="20970">MLAGEEKRPMNVHHLAWHRPDRQAPPHVGITPAGKPRSVREGCVMTASPLSNSGRRGEPQFDVSFLADQAAIAPVRRQLRACLEANGLKRVADDVALACQELMANAVVHGCRNLSFETRLTVTASWSDVQLRVAVHDPSGEEPRKQDESSSRTDGRGLRLVSALADRWGVQLDTAGRGKSVWMEFDLGAVES</sequence>
<dbReference type="InterPro" id="IPR050267">
    <property type="entry name" value="Anti-sigma-factor_SerPK"/>
</dbReference>